<feature type="region of interest" description="Disordered" evidence="1">
    <location>
        <begin position="128"/>
        <end position="155"/>
    </location>
</feature>
<keyword evidence="4" id="KW-1185">Reference proteome</keyword>
<organism evidence="3 4">
    <name type="scientific">Solirubrobacter phytolaccae</name>
    <dbReference type="NCBI Taxonomy" id="1404360"/>
    <lineage>
        <taxon>Bacteria</taxon>
        <taxon>Bacillati</taxon>
        <taxon>Actinomycetota</taxon>
        <taxon>Thermoleophilia</taxon>
        <taxon>Solirubrobacterales</taxon>
        <taxon>Solirubrobacteraceae</taxon>
        <taxon>Solirubrobacter</taxon>
    </lineage>
</organism>
<sequence>MPRLLLAALLVLVLAPGAASAKEPADTWATVNVCDTAKQPDAVGIRASMPGTPKGARLSMRFRVQYRTADGGWENVEDADSGWRNVGTARGLPVEYGWSFAFAKQSAPSTLRGVVKFRWRRGEALPRQQEVVTEAGHPSKAGSDPAGYSAATCVL</sequence>
<dbReference type="Proteomes" id="UP001147653">
    <property type="component" value="Unassembled WGS sequence"/>
</dbReference>
<evidence type="ECO:0000313" key="3">
    <source>
        <dbReference type="EMBL" id="MDA0179098.1"/>
    </source>
</evidence>
<evidence type="ECO:0000256" key="1">
    <source>
        <dbReference type="SAM" id="MobiDB-lite"/>
    </source>
</evidence>
<dbReference type="RefSeq" id="WP_270023366.1">
    <property type="nucleotide sequence ID" value="NZ_JAPDDP010000003.1"/>
</dbReference>
<proteinExistence type="predicted"/>
<reference evidence="3" key="1">
    <citation type="submission" date="2022-10" db="EMBL/GenBank/DDBJ databases">
        <title>The WGS of Solirubrobacter phytolaccae KCTC 29190.</title>
        <authorList>
            <person name="Jiang Z."/>
        </authorList>
    </citation>
    <scope>NUCLEOTIDE SEQUENCE</scope>
    <source>
        <strain evidence="3">KCTC 29190</strain>
    </source>
</reference>
<feature type="chain" id="PRO_5040912610" evidence="2">
    <location>
        <begin position="22"/>
        <end position="155"/>
    </location>
</feature>
<feature type="signal peptide" evidence="2">
    <location>
        <begin position="1"/>
        <end position="21"/>
    </location>
</feature>
<dbReference type="EMBL" id="JAPDDP010000003">
    <property type="protein sequence ID" value="MDA0179098.1"/>
    <property type="molecule type" value="Genomic_DNA"/>
</dbReference>
<gene>
    <name evidence="3" type="ORF">OJ997_02230</name>
</gene>
<accession>A0A9X3N3M9</accession>
<comment type="caution">
    <text evidence="3">The sequence shown here is derived from an EMBL/GenBank/DDBJ whole genome shotgun (WGS) entry which is preliminary data.</text>
</comment>
<keyword evidence="2" id="KW-0732">Signal</keyword>
<protein>
    <submittedName>
        <fullName evidence="3">Uncharacterized protein</fullName>
    </submittedName>
</protein>
<dbReference type="AlphaFoldDB" id="A0A9X3N3M9"/>
<name>A0A9X3N3M9_9ACTN</name>
<evidence type="ECO:0000256" key="2">
    <source>
        <dbReference type="SAM" id="SignalP"/>
    </source>
</evidence>
<evidence type="ECO:0000313" key="4">
    <source>
        <dbReference type="Proteomes" id="UP001147653"/>
    </source>
</evidence>